<reference evidence="2" key="1">
    <citation type="submission" date="2020-02" db="EMBL/GenBank/DDBJ databases">
        <authorList>
            <person name="Meier V. D."/>
        </authorList>
    </citation>
    <scope>NUCLEOTIDE SEQUENCE</scope>
    <source>
        <strain evidence="2">AVDCRST_MAG12</strain>
    </source>
</reference>
<gene>
    <name evidence="2" type="ORF">AVDCRST_MAG12-3615</name>
</gene>
<proteinExistence type="predicted"/>
<accession>A0A6J4TBK2</accession>
<name>A0A6J4TBK2_9ACTN</name>
<feature type="region of interest" description="Disordered" evidence="1">
    <location>
        <begin position="1"/>
        <end position="45"/>
    </location>
</feature>
<evidence type="ECO:0000256" key="1">
    <source>
        <dbReference type="SAM" id="MobiDB-lite"/>
    </source>
</evidence>
<dbReference type="EMBL" id="CADCVK010000510">
    <property type="protein sequence ID" value="CAA9518236.1"/>
    <property type="molecule type" value="Genomic_DNA"/>
</dbReference>
<feature type="compositionally biased region" description="Low complexity" evidence="1">
    <location>
        <begin position="9"/>
        <end position="45"/>
    </location>
</feature>
<feature type="non-terminal residue" evidence="2">
    <location>
        <position position="1"/>
    </location>
</feature>
<feature type="non-terminal residue" evidence="2">
    <location>
        <position position="45"/>
    </location>
</feature>
<organism evidence="2">
    <name type="scientific">uncultured Rubrobacteraceae bacterium</name>
    <dbReference type="NCBI Taxonomy" id="349277"/>
    <lineage>
        <taxon>Bacteria</taxon>
        <taxon>Bacillati</taxon>
        <taxon>Actinomycetota</taxon>
        <taxon>Rubrobacteria</taxon>
        <taxon>Rubrobacterales</taxon>
        <taxon>Rubrobacteraceae</taxon>
        <taxon>environmental samples</taxon>
    </lineage>
</organism>
<protein>
    <submittedName>
        <fullName evidence="2">Uncharacterized protein</fullName>
    </submittedName>
</protein>
<sequence>CRVLCQKHSSSTSTAPSRTPTPSTFLTGSRSSGPTGSRSRGSSTR</sequence>
<evidence type="ECO:0000313" key="2">
    <source>
        <dbReference type="EMBL" id="CAA9518236.1"/>
    </source>
</evidence>
<dbReference type="AlphaFoldDB" id="A0A6J4TBK2"/>